<dbReference type="EMBL" id="QSFT01000018">
    <property type="protein sequence ID" value="RHA75089.1"/>
    <property type="molecule type" value="Genomic_DNA"/>
</dbReference>
<keyword evidence="3" id="KW-0436">Ligase</keyword>
<dbReference type="GO" id="GO:0031956">
    <property type="term" value="F:medium-chain fatty acid-CoA ligase activity"/>
    <property type="evidence" value="ECO:0007669"/>
    <property type="project" value="TreeGrafter"/>
</dbReference>
<dbReference type="AlphaFoldDB" id="A0A413SZ40"/>
<dbReference type="Pfam" id="PF00501">
    <property type="entry name" value="AMP-binding"/>
    <property type="match status" value="1"/>
</dbReference>
<feature type="compositionally biased region" description="Basic and acidic residues" evidence="1">
    <location>
        <begin position="364"/>
        <end position="381"/>
    </location>
</feature>
<evidence type="ECO:0000313" key="4">
    <source>
        <dbReference type="Proteomes" id="UP000283855"/>
    </source>
</evidence>
<evidence type="ECO:0000256" key="1">
    <source>
        <dbReference type="SAM" id="MobiDB-lite"/>
    </source>
</evidence>
<dbReference type="RefSeq" id="WP_118400554.1">
    <property type="nucleotide sequence ID" value="NZ_CABJGD010000018.1"/>
</dbReference>
<dbReference type="Gene3D" id="3.40.50.12780">
    <property type="entry name" value="N-terminal domain of ligase-like"/>
    <property type="match status" value="1"/>
</dbReference>
<dbReference type="GO" id="GO:0006631">
    <property type="term" value="P:fatty acid metabolic process"/>
    <property type="evidence" value="ECO:0007669"/>
    <property type="project" value="TreeGrafter"/>
</dbReference>
<sequence length="381" mass="42445">MTKIQTDIPRQEIHIEGITFTAADARLASDGGPSRLQHLFSEDKSGFKSSLADFLAEWFNETDTVKVHTSGSTGTPKELWVEKRRMMESARLTVNFLDLQPKDTALLCMPLQYIAGKMVVVRSLVASLNLLPVAPCSRPLQYLETAPDFAAMVPLQVYTSIQNPRDKELLCQIRHLIIGGGAIDRTLGEELRDFPHAVWSTYGMTETLSHIALRRLNGPEATDWYTPFNDVQISLSPEGTLTIDAPQVCPLSLVTNDLAEFNDRGQFRILGRRDNTINTGGVKVQTEEIEAQLKPLTELPFAITSVPDPKLGERIVILIQTSGGQQLQPEEFAQLTEAISHLPRYWQPRQVIPVPELPLTGTGKPDRAEAKRIARNWSGEK</sequence>
<dbReference type="InterPro" id="IPR042099">
    <property type="entry name" value="ANL_N_sf"/>
</dbReference>
<dbReference type="InterPro" id="IPR045851">
    <property type="entry name" value="AMP-bd_C_sf"/>
</dbReference>
<gene>
    <name evidence="3" type="ORF">DW921_09270</name>
</gene>
<dbReference type="SUPFAM" id="SSF56801">
    <property type="entry name" value="Acetyl-CoA synthetase-like"/>
    <property type="match status" value="1"/>
</dbReference>
<feature type="region of interest" description="Disordered" evidence="1">
    <location>
        <begin position="357"/>
        <end position="381"/>
    </location>
</feature>
<organism evidence="3 4">
    <name type="scientific">Phocaeicola coprophilus</name>
    <dbReference type="NCBI Taxonomy" id="387090"/>
    <lineage>
        <taxon>Bacteria</taxon>
        <taxon>Pseudomonadati</taxon>
        <taxon>Bacteroidota</taxon>
        <taxon>Bacteroidia</taxon>
        <taxon>Bacteroidales</taxon>
        <taxon>Bacteroidaceae</taxon>
        <taxon>Phocaeicola</taxon>
    </lineage>
</organism>
<proteinExistence type="predicted"/>
<reference evidence="3 4" key="1">
    <citation type="submission" date="2018-08" db="EMBL/GenBank/DDBJ databases">
        <title>A genome reference for cultivated species of the human gut microbiota.</title>
        <authorList>
            <person name="Zou Y."/>
            <person name="Xue W."/>
            <person name="Luo G."/>
        </authorList>
    </citation>
    <scope>NUCLEOTIDE SEQUENCE [LARGE SCALE GENOMIC DNA]</scope>
    <source>
        <strain evidence="3 4">AM42-38</strain>
    </source>
</reference>
<evidence type="ECO:0000313" key="3">
    <source>
        <dbReference type="EMBL" id="RHA75089.1"/>
    </source>
</evidence>
<dbReference type="InterPro" id="IPR000873">
    <property type="entry name" value="AMP-dep_synth/lig_dom"/>
</dbReference>
<dbReference type="Gene3D" id="3.30.300.30">
    <property type="match status" value="1"/>
</dbReference>
<protein>
    <submittedName>
        <fullName evidence="3">O-succinylbenzoic acid--CoA ligase</fullName>
    </submittedName>
</protein>
<feature type="domain" description="AMP-dependent synthetase/ligase" evidence="2">
    <location>
        <begin position="67"/>
        <end position="218"/>
    </location>
</feature>
<dbReference type="PANTHER" id="PTHR43201">
    <property type="entry name" value="ACYL-COA SYNTHETASE"/>
    <property type="match status" value="1"/>
</dbReference>
<dbReference type="PANTHER" id="PTHR43201:SF32">
    <property type="entry name" value="2-SUCCINYLBENZOATE--COA LIGASE, CHLOROPLASTIC_PEROXISOMAL"/>
    <property type="match status" value="1"/>
</dbReference>
<name>A0A413SZ40_9BACT</name>
<accession>A0A413SZ40</accession>
<comment type="caution">
    <text evidence="3">The sequence shown here is derived from an EMBL/GenBank/DDBJ whole genome shotgun (WGS) entry which is preliminary data.</text>
</comment>
<dbReference type="Proteomes" id="UP000283855">
    <property type="component" value="Unassembled WGS sequence"/>
</dbReference>
<evidence type="ECO:0000259" key="2">
    <source>
        <dbReference type="Pfam" id="PF00501"/>
    </source>
</evidence>